<dbReference type="InterPro" id="IPR050742">
    <property type="entry name" value="Helicase_Restrict-Modif_Enz"/>
</dbReference>
<dbReference type="PROSITE" id="PS51192">
    <property type="entry name" value="HELICASE_ATP_BIND_1"/>
    <property type="match status" value="1"/>
</dbReference>
<dbReference type="InterPro" id="IPR027417">
    <property type="entry name" value="P-loop_NTPase"/>
</dbReference>
<dbReference type="GO" id="GO:0070125">
    <property type="term" value="P:mitochondrial translational elongation"/>
    <property type="evidence" value="ECO:0007669"/>
    <property type="project" value="TreeGrafter"/>
</dbReference>
<evidence type="ECO:0000313" key="5">
    <source>
        <dbReference type="EMBL" id="QIX01345.1"/>
    </source>
</evidence>
<dbReference type="PANTHER" id="PTHR47396:SF1">
    <property type="entry name" value="ATP-DEPENDENT HELICASE IRC3-RELATED"/>
    <property type="match status" value="1"/>
</dbReference>
<dbReference type="GO" id="GO:0032042">
    <property type="term" value="P:mitochondrial DNA metabolic process"/>
    <property type="evidence" value="ECO:0007669"/>
    <property type="project" value="TreeGrafter"/>
</dbReference>
<dbReference type="GO" id="GO:0005759">
    <property type="term" value="C:mitochondrial matrix"/>
    <property type="evidence" value="ECO:0007669"/>
    <property type="project" value="TreeGrafter"/>
</dbReference>
<dbReference type="Gene3D" id="3.40.50.300">
    <property type="entry name" value="P-loop containing nucleotide triphosphate hydrolases"/>
    <property type="match status" value="2"/>
</dbReference>
<evidence type="ECO:0000259" key="4">
    <source>
        <dbReference type="PROSITE" id="PS51194"/>
    </source>
</evidence>
<dbReference type="SMART" id="SM00487">
    <property type="entry name" value="DEXDc"/>
    <property type="match status" value="1"/>
</dbReference>
<keyword evidence="1" id="KW-0067">ATP-binding</keyword>
<feature type="domain" description="Helicase C-terminal" evidence="4">
    <location>
        <begin position="278"/>
        <end position="437"/>
    </location>
</feature>
<proteinExistence type="predicted"/>
<reference evidence="5 6" key="1">
    <citation type="journal article" date="2016" name="Sci. Rep.">
        <title>Peltaster fructicola genome reveals evolution from an invasive phytopathogen to an ectophytic parasite.</title>
        <authorList>
            <person name="Xu C."/>
            <person name="Chen H."/>
            <person name="Gleason M.L."/>
            <person name="Xu J.R."/>
            <person name="Liu H."/>
            <person name="Zhang R."/>
            <person name="Sun G."/>
        </authorList>
    </citation>
    <scope>NUCLEOTIDE SEQUENCE [LARGE SCALE GENOMIC DNA]</scope>
    <source>
        <strain evidence="5 6">LNHT1506</strain>
    </source>
</reference>
<keyword evidence="6" id="KW-1185">Reference proteome</keyword>
<keyword evidence="1" id="KW-0378">Hydrolase</keyword>
<feature type="compositionally biased region" description="Basic and acidic residues" evidence="2">
    <location>
        <begin position="614"/>
        <end position="623"/>
    </location>
</feature>
<gene>
    <name evidence="5" type="ORF">AMS68_006862</name>
</gene>
<evidence type="ECO:0000313" key="6">
    <source>
        <dbReference type="Proteomes" id="UP000503462"/>
    </source>
</evidence>
<accession>A0A6H0Y343</accession>
<feature type="domain" description="Helicase ATP-binding" evidence="3">
    <location>
        <begin position="59"/>
        <end position="224"/>
    </location>
</feature>
<dbReference type="AlphaFoldDB" id="A0A6H0Y343"/>
<dbReference type="InterPro" id="IPR001650">
    <property type="entry name" value="Helicase_C-like"/>
</dbReference>
<name>A0A6H0Y343_9PEZI</name>
<keyword evidence="1" id="KW-0547">Nucleotide-binding</keyword>
<dbReference type="GO" id="GO:0005524">
    <property type="term" value="F:ATP binding"/>
    <property type="evidence" value="ECO:0007669"/>
    <property type="project" value="InterPro"/>
</dbReference>
<evidence type="ECO:0000256" key="2">
    <source>
        <dbReference type="SAM" id="MobiDB-lite"/>
    </source>
</evidence>
<dbReference type="GO" id="GO:0016787">
    <property type="term" value="F:hydrolase activity"/>
    <property type="evidence" value="ECO:0007669"/>
    <property type="project" value="InterPro"/>
</dbReference>
<evidence type="ECO:0008006" key="7">
    <source>
        <dbReference type="Google" id="ProtNLM"/>
    </source>
</evidence>
<dbReference type="SMART" id="SM00490">
    <property type="entry name" value="HELICc"/>
    <property type="match status" value="1"/>
</dbReference>
<dbReference type="Pfam" id="PF04851">
    <property type="entry name" value="ResIII"/>
    <property type="match status" value="1"/>
</dbReference>
<dbReference type="PROSITE" id="PS51194">
    <property type="entry name" value="HELICASE_CTER"/>
    <property type="match status" value="1"/>
</dbReference>
<feature type="region of interest" description="Disordered" evidence="2">
    <location>
        <begin position="603"/>
        <end position="633"/>
    </location>
</feature>
<dbReference type="SUPFAM" id="SSF52540">
    <property type="entry name" value="P-loop containing nucleoside triphosphate hydrolases"/>
    <property type="match status" value="1"/>
</dbReference>
<sequence length="633" mass="70125">MLQTWLTSRTYLTASLAHRVSAITSRQYAVQALSSEPTSPPPKIELRDYQQQSIASVIEYLSRGERRLGLSLATGSGKTVVFSHLIDRVPSPTPEATRTLVLAHRRELVEQAARHCRDVYPNKTLEIEMGKMNASGTADITVASVATIGRRLEKYNPATFKLIIVDEAHHITAPSYTSITSWFGLDGKMGEASPGHVALVGVSATFSRADGISLGSAIDHIVYHKDYLEMIDDDYLSGLIITTVQTGVDLSQVKLSKGDFTTGSLSKAVNTEASNALTVRSWLSKAEGRHSTLVFCVDIAHVQYMTAEFRKHGIDARMITGDTKTDLRSETLLAFKNAEFPVLVNCGIFTEGTDIPNIDCILLARPTKSRNLLIQMIGRGLRKHASKTNCHIIDMVGALQNGIVTAPTLFGLDPYEVLEGADKKQMEEVKEKQVREQTSTLPPTNVSFTDYDNVLDFIQDTAGERRIRALSSFAWVEADSNRYYLGNHNGDYLTIQHIDSKFRVLITRKLIGSKAPYMTPRLVAEATTRESAIAAADTYASNNFAHSYIMRWASWRRAPASDGQLKFLNKFRPEDEQLKPESVSKGEASDWITKLKHGAKGRFQRGVKQSQKLEQAKMQEASRARVGMQGPIL</sequence>
<dbReference type="GO" id="GO:0000403">
    <property type="term" value="F:Y-form DNA binding"/>
    <property type="evidence" value="ECO:0007669"/>
    <property type="project" value="TreeGrafter"/>
</dbReference>
<dbReference type="GO" id="GO:0061749">
    <property type="term" value="F:forked DNA-dependent helicase activity"/>
    <property type="evidence" value="ECO:0007669"/>
    <property type="project" value="TreeGrafter"/>
</dbReference>
<evidence type="ECO:0000259" key="3">
    <source>
        <dbReference type="PROSITE" id="PS51192"/>
    </source>
</evidence>
<dbReference type="EMBL" id="CP051142">
    <property type="protein sequence ID" value="QIX01345.1"/>
    <property type="molecule type" value="Genomic_DNA"/>
</dbReference>
<dbReference type="GO" id="GO:0036121">
    <property type="term" value="F:double-stranded DNA helicase activity"/>
    <property type="evidence" value="ECO:0007669"/>
    <property type="project" value="TreeGrafter"/>
</dbReference>
<dbReference type="CDD" id="cd18799">
    <property type="entry name" value="SF2_C_EcoAI-like"/>
    <property type="match status" value="1"/>
</dbReference>
<organism evidence="5 6">
    <name type="scientific">Peltaster fructicola</name>
    <dbReference type="NCBI Taxonomy" id="286661"/>
    <lineage>
        <taxon>Eukaryota</taxon>
        <taxon>Fungi</taxon>
        <taxon>Dikarya</taxon>
        <taxon>Ascomycota</taxon>
        <taxon>Pezizomycotina</taxon>
        <taxon>Dothideomycetes</taxon>
        <taxon>Dothideomycetes incertae sedis</taxon>
        <taxon>Peltaster</taxon>
    </lineage>
</organism>
<dbReference type="Proteomes" id="UP000503462">
    <property type="component" value="Chromosome 4"/>
</dbReference>
<dbReference type="InterPro" id="IPR006935">
    <property type="entry name" value="Helicase/UvrB_N"/>
</dbReference>
<evidence type="ECO:0000256" key="1">
    <source>
        <dbReference type="ARBA" id="ARBA00022806"/>
    </source>
</evidence>
<dbReference type="OrthoDB" id="16911at2759"/>
<dbReference type="PANTHER" id="PTHR47396">
    <property type="entry name" value="TYPE I RESTRICTION ENZYME ECOKI R PROTEIN"/>
    <property type="match status" value="1"/>
</dbReference>
<keyword evidence="1" id="KW-0347">Helicase</keyword>
<protein>
    <recommendedName>
        <fullName evidence="7">Helicase ATP-binding domain-containing protein</fullName>
    </recommendedName>
</protein>
<dbReference type="Pfam" id="PF00271">
    <property type="entry name" value="Helicase_C"/>
    <property type="match status" value="1"/>
</dbReference>
<dbReference type="InterPro" id="IPR014001">
    <property type="entry name" value="Helicase_ATP-bd"/>
</dbReference>